<evidence type="ECO:0000313" key="1">
    <source>
        <dbReference type="EMBL" id="RPB22760.1"/>
    </source>
</evidence>
<organism evidence="1 2">
    <name type="scientific">Terfezia boudieri ATCC MYA-4762</name>
    <dbReference type="NCBI Taxonomy" id="1051890"/>
    <lineage>
        <taxon>Eukaryota</taxon>
        <taxon>Fungi</taxon>
        <taxon>Dikarya</taxon>
        <taxon>Ascomycota</taxon>
        <taxon>Pezizomycotina</taxon>
        <taxon>Pezizomycetes</taxon>
        <taxon>Pezizales</taxon>
        <taxon>Pezizaceae</taxon>
        <taxon>Terfezia</taxon>
    </lineage>
</organism>
<evidence type="ECO:0000313" key="2">
    <source>
        <dbReference type="Proteomes" id="UP000267821"/>
    </source>
</evidence>
<dbReference type="AlphaFoldDB" id="A0A3N4LIP0"/>
<accession>A0A3N4LIP0</accession>
<dbReference type="OrthoDB" id="4567at2759"/>
<sequence>MKLGDRGESFFVFEAMGFVPEEMQTSSLVSPSASPKQLPTISDPASLQVLEYLNIADGGRRQDRKTLRWVTALQSVVRGEYSLIMYLPQNNQTTPESHMRPSSGDLSTYNLKRSASEISLTSARRYTMSGQRQTRDRGDVMLDMNGYKIKTRIHFKPRYCEKDSSRGD</sequence>
<dbReference type="Proteomes" id="UP000267821">
    <property type="component" value="Unassembled WGS sequence"/>
</dbReference>
<gene>
    <name evidence="1" type="ORF">L211DRAFT_324195</name>
</gene>
<name>A0A3N4LIP0_9PEZI</name>
<reference evidence="1 2" key="1">
    <citation type="journal article" date="2018" name="Nat. Ecol. Evol.">
        <title>Pezizomycetes genomes reveal the molecular basis of ectomycorrhizal truffle lifestyle.</title>
        <authorList>
            <person name="Murat C."/>
            <person name="Payen T."/>
            <person name="Noel B."/>
            <person name="Kuo A."/>
            <person name="Morin E."/>
            <person name="Chen J."/>
            <person name="Kohler A."/>
            <person name="Krizsan K."/>
            <person name="Balestrini R."/>
            <person name="Da Silva C."/>
            <person name="Montanini B."/>
            <person name="Hainaut M."/>
            <person name="Levati E."/>
            <person name="Barry K.W."/>
            <person name="Belfiori B."/>
            <person name="Cichocki N."/>
            <person name="Clum A."/>
            <person name="Dockter R.B."/>
            <person name="Fauchery L."/>
            <person name="Guy J."/>
            <person name="Iotti M."/>
            <person name="Le Tacon F."/>
            <person name="Lindquist E.A."/>
            <person name="Lipzen A."/>
            <person name="Malagnac F."/>
            <person name="Mello A."/>
            <person name="Molinier V."/>
            <person name="Miyauchi S."/>
            <person name="Poulain J."/>
            <person name="Riccioni C."/>
            <person name="Rubini A."/>
            <person name="Sitrit Y."/>
            <person name="Splivallo R."/>
            <person name="Traeger S."/>
            <person name="Wang M."/>
            <person name="Zifcakova L."/>
            <person name="Wipf D."/>
            <person name="Zambonelli A."/>
            <person name="Paolocci F."/>
            <person name="Nowrousian M."/>
            <person name="Ottonello S."/>
            <person name="Baldrian P."/>
            <person name="Spatafora J.W."/>
            <person name="Henrissat B."/>
            <person name="Nagy L.G."/>
            <person name="Aury J.M."/>
            <person name="Wincker P."/>
            <person name="Grigoriev I.V."/>
            <person name="Bonfante P."/>
            <person name="Martin F.M."/>
        </authorList>
    </citation>
    <scope>NUCLEOTIDE SEQUENCE [LARGE SCALE GENOMIC DNA]</scope>
    <source>
        <strain evidence="1 2">ATCC MYA-4762</strain>
    </source>
</reference>
<proteinExistence type="predicted"/>
<keyword evidence="2" id="KW-1185">Reference proteome</keyword>
<dbReference type="InParanoid" id="A0A3N4LIP0"/>
<protein>
    <submittedName>
        <fullName evidence="1">Uncharacterized protein</fullName>
    </submittedName>
</protein>
<dbReference type="EMBL" id="ML121550">
    <property type="protein sequence ID" value="RPB22760.1"/>
    <property type="molecule type" value="Genomic_DNA"/>
</dbReference>
<dbReference type="STRING" id="1051890.A0A3N4LIP0"/>